<gene>
    <name evidence="2" type="ORF">QBC37DRAFT_300990</name>
</gene>
<comment type="caution">
    <text evidence="2">The sequence shown here is derived from an EMBL/GenBank/DDBJ whole genome shotgun (WGS) entry which is preliminary data.</text>
</comment>
<protein>
    <submittedName>
        <fullName evidence="2">Uncharacterized protein</fullName>
    </submittedName>
</protein>
<proteinExistence type="predicted"/>
<reference evidence="2" key="2">
    <citation type="submission" date="2023-05" db="EMBL/GenBank/DDBJ databases">
        <authorList>
            <consortium name="Lawrence Berkeley National Laboratory"/>
            <person name="Steindorff A."/>
            <person name="Hensen N."/>
            <person name="Bonometti L."/>
            <person name="Westerberg I."/>
            <person name="Brannstrom I.O."/>
            <person name="Guillou S."/>
            <person name="Cros-Aarteil S."/>
            <person name="Calhoun S."/>
            <person name="Haridas S."/>
            <person name="Kuo A."/>
            <person name="Mondo S."/>
            <person name="Pangilinan J."/>
            <person name="Riley R."/>
            <person name="Labutti K."/>
            <person name="Andreopoulos B."/>
            <person name="Lipzen A."/>
            <person name="Chen C."/>
            <person name="Yanf M."/>
            <person name="Daum C."/>
            <person name="Ng V."/>
            <person name="Clum A."/>
            <person name="Ohm R."/>
            <person name="Martin F."/>
            <person name="Silar P."/>
            <person name="Natvig D."/>
            <person name="Lalanne C."/>
            <person name="Gautier V."/>
            <person name="Ament-Velasquez S.L."/>
            <person name="Kruys A."/>
            <person name="Hutchinson M.I."/>
            <person name="Powell A.J."/>
            <person name="Barry K."/>
            <person name="Miller A.N."/>
            <person name="Grigoriev I.V."/>
            <person name="Debuchy R."/>
            <person name="Gladieux P."/>
            <person name="Thoren M.H."/>
            <person name="Johannesson H."/>
        </authorList>
    </citation>
    <scope>NUCLEOTIDE SEQUENCE</scope>
    <source>
        <strain evidence="2">PSN293</strain>
    </source>
</reference>
<evidence type="ECO:0000313" key="3">
    <source>
        <dbReference type="Proteomes" id="UP001301769"/>
    </source>
</evidence>
<name>A0AAN6XZ58_9PEZI</name>
<feature type="region of interest" description="Disordered" evidence="1">
    <location>
        <begin position="211"/>
        <end position="236"/>
    </location>
</feature>
<organism evidence="2 3">
    <name type="scientific">Rhypophila decipiens</name>
    <dbReference type="NCBI Taxonomy" id="261697"/>
    <lineage>
        <taxon>Eukaryota</taxon>
        <taxon>Fungi</taxon>
        <taxon>Dikarya</taxon>
        <taxon>Ascomycota</taxon>
        <taxon>Pezizomycotina</taxon>
        <taxon>Sordariomycetes</taxon>
        <taxon>Sordariomycetidae</taxon>
        <taxon>Sordariales</taxon>
        <taxon>Naviculisporaceae</taxon>
        <taxon>Rhypophila</taxon>
    </lineage>
</organism>
<reference evidence="2" key="1">
    <citation type="journal article" date="2023" name="Mol. Phylogenet. Evol.">
        <title>Genome-scale phylogeny and comparative genomics of the fungal order Sordariales.</title>
        <authorList>
            <person name="Hensen N."/>
            <person name="Bonometti L."/>
            <person name="Westerberg I."/>
            <person name="Brannstrom I.O."/>
            <person name="Guillou S."/>
            <person name="Cros-Aarteil S."/>
            <person name="Calhoun S."/>
            <person name="Haridas S."/>
            <person name="Kuo A."/>
            <person name="Mondo S."/>
            <person name="Pangilinan J."/>
            <person name="Riley R."/>
            <person name="LaButti K."/>
            <person name="Andreopoulos B."/>
            <person name="Lipzen A."/>
            <person name="Chen C."/>
            <person name="Yan M."/>
            <person name="Daum C."/>
            <person name="Ng V."/>
            <person name="Clum A."/>
            <person name="Steindorff A."/>
            <person name="Ohm R.A."/>
            <person name="Martin F."/>
            <person name="Silar P."/>
            <person name="Natvig D.O."/>
            <person name="Lalanne C."/>
            <person name="Gautier V."/>
            <person name="Ament-Velasquez S.L."/>
            <person name="Kruys A."/>
            <person name="Hutchinson M.I."/>
            <person name="Powell A.J."/>
            <person name="Barry K."/>
            <person name="Miller A.N."/>
            <person name="Grigoriev I.V."/>
            <person name="Debuchy R."/>
            <person name="Gladieux P."/>
            <person name="Hiltunen Thoren M."/>
            <person name="Johannesson H."/>
        </authorList>
    </citation>
    <scope>NUCLEOTIDE SEQUENCE</scope>
    <source>
        <strain evidence="2">PSN293</strain>
    </source>
</reference>
<evidence type="ECO:0000313" key="2">
    <source>
        <dbReference type="EMBL" id="KAK4206337.1"/>
    </source>
</evidence>
<keyword evidence="3" id="KW-1185">Reference proteome</keyword>
<evidence type="ECO:0000256" key="1">
    <source>
        <dbReference type="SAM" id="MobiDB-lite"/>
    </source>
</evidence>
<dbReference type="Proteomes" id="UP001301769">
    <property type="component" value="Unassembled WGS sequence"/>
</dbReference>
<dbReference type="AlphaFoldDB" id="A0AAN6XZ58"/>
<accession>A0AAN6XZ58</accession>
<dbReference type="EMBL" id="MU858437">
    <property type="protein sequence ID" value="KAK4206337.1"/>
    <property type="molecule type" value="Genomic_DNA"/>
</dbReference>
<sequence length="259" mass="27820">MASITTSIPTGILSSNAAWCMMEIFAWGPNHPPYKYKECDKPTDAENPTQPQDFLTICCDGTIIDTSQDMDEYYLSNNGISSYPLELDNLVCCREAGVRQMGGVGGFSNPTRCAAVLTPTPLASLAATNTKNAVPYLATYESGKWDDEISADVDWVKTRTPVCLWVQTTHPEVTLVEVQVPAAKITTLPIPYTNFRGDTMGYFDAEGRTSLLPTSTRSTTSTRTTTSATSTPTSAGRKGAELTVSAMACLGLLAALFVG</sequence>
<feature type="compositionally biased region" description="Low complexity" evidence="1">
    <location>
        <begin position="211"/>
        <end position="235"/>
    </location>
</feature>